<evidence type="ECO:0000256" key="1">
    <source>
        <dbReference type="SAM" id="Coils"/>
    </source>
</evidence>
<proteinExistence type="predicted"/>
<protein>
    <submittedName>
        <fullName evidence="2">Uncharacterized protein</fullName>
    </submittedName>
</protein>
<keyword evidence="1" id="KW-0175">Coiled coil</keyword>
<organism evidence="2 3">
    <name type="scientific">Euplotes crassus</name>
    <dbReference type="NCBI Taxonomy" id="5936"/>
    <lineage>
        <taxon>Eukaryota</taxon>
        <taxon>Sar</taxon>
        <taxon>Alveolata</taxon>
        <taxon>Ciliophora</taxon>
        <taxon>Intramacronucleata</taxon>
        <taxon>Spirotrichea</taxon>
        <taxon>Hypotrichia</taxon>
        <taxon>Euplotida</taxon>
        <taxon>Euplotidae</taxon>
        <taxon>Moneuplotes</taxon>
    </lineage>
</organism>
<dbReference type="Proteomes" id="UP001295684">
    <property type="component" value="Unassembled WGS sequence"/>
</dbReference>
<reference evidence="2" key="1">
    <citation type="submission" date="2023-07" db="EMBL/GenBank/DDBJ databases">
        <authorList>
            <consortium name="AG Swart"/>
            <person name="Singh M."/>
            <person name="Singh A."/>
            <person name="Seah K."/>
            <person name="Emmerich C."/>
        </authorList>
    </citation>
    <scope>NUCLEOTIDE SEQUENCE</scope>
    <source>
        <strain evidence="2">DP1</strain>
    </source>
</reference>
<dbReference type="EMBL" id="CAMPGE010022794">
    <property type="protein sequence ID" value="CAI2380803.1"/>
    <property type="molecule type" value="Genomic_DNA"/>
</dbReference>
<accession>A0AAD1XWL0</accession>
<gene>
    <name evidence="2" type="ORF">ECRASSUSDP1_LOCUS22243</name>
</gene>
<sequence length="101" mass="12221">MKIRCCIKKLLISKIKSFLPKRHMKKEFEQEKNDLVCKVKDLEHKFEKVQKENLRKIQCLKCELRVQDKLIDRFKGYANVLKRELAIAKNIIKNPRNKQLR</sequence>
<evidence type="ECO:0000313" key="2">
    <source>
        <dbReference type="EMBL" id="CAI2380803.1"/>
    </source>
</evidence>
<keyword evidence="3" id="KW-1185">Reference proteome</keyword>
<evidence type="ECO:0000313" key="3">
    <source>
        <dbReference type="Proteomes" id="UP001295684"/>
    </source>
</evidence>
<comment type="caution">
    <text evidence="2">The sequence shown here is derived from an EMBL/GenBank/DDBJ whole genome shotgun (WGS) entry which is preliminary data.</text>
</comment>
<dbReference type="AlphaFoldDB" id="A0AAD1XWL0"/>
<feature type="coiled-coil region" evidence="1">
    <location>
        <begin position="25"/>
        <end position="52"/>
    </location>
</feature>
<name>A0AAD1XWL0_EUPCR</name>